<sequence>MKKELTEKERSLLDYICSKYGLDFSGCKARKTKKGHLFVESGSYVFRIEKKHLELILDSDYRTEDVIVISADRSSACFKDYEEYIRKKEEDAARLRKERKAARKAEKQRQQQKREEWKERVRTEFPQNLDAVMTDMKAPFKPDGWSYKDMEFWEYYENEIQVTIAIQKDIRTMKGLKLAYISGSMTTSVNPLSREEVCKKVKYLMSSKNVSVCLVDEGHQFLQRQTYLFLKKLKDLSVCQEFLKVVDEADFFEYMDFLKHNHAKECQDRIQVSEVKIKRGDVLKYKVFGQEFLYSIKENSVSMPNAVLSRLKKLAGFEKEYRTVIKSCLKIADKIGCPQYRVTENLDVRVRALVGKRYAEQVFSPEEFSPVSLRRWYKEKAKEFEEEEEEQERQKVKRAKSLKSFGNLLASDIYDLVCLNDYITESAIVKNLRGMKQTFQATIKGVENSGKYGLLTNEEVERVYSQMKREKLISEKGIDGTYGEFYIVKPCLEGKLISEIHIEEKKEYAKFLDTDWVSYMKKVISAGKERKLTKKEDQDQMKLLEQKRVLSIYPDLVRQFLKGKPEHWKDFAFTMYSMETGIQKKYWKYVTGLFEEKKDDNK</sequence>
<organism evidence="3 4">
    <name type="scientific">Blautia obeum</name>
    <dbReference type="NCBI Taxonomy" id="40520"/>
    <lineage>
        <taxon>Bacteria</taxon>
        <taxon>Bacillati</taxon>
        <taxon>Bacillota</taxon>
        <taxon>Clostridia</taxon>
        <taxon>Lachnospirales</taxon>
        <taxon>Lachnospiraceae</taxon>
        <taxon>Blautia</taxon>
    </lineage>
</organism>
<feature type="region of interest" description="Disordered" evidence="2">
    <location>
        <begin position="99"/>
        <end position="119"/>
    </location>
</feature>
<dbReference type="EMBL" id="CZBP01000001">
    <property type="protein sequence ID" value="CUP57886.1"/>
    <property type="molecule type" value="Genomic_DNA"/>
</dbReference>
<evidence type="ECO:0000313" key="4">
    <source>
        <dbReference type="Proteomes" id="UP000095762"/>
    </source>
</evidence>
<protein>
    <submittedName>
        <fullName evidence="3">Uncharacterized protein</fullName>
    </submittedName>
</protein>
<accession>A0A174PDH0</accession>
<evidence type="ECO:0000256" key="2">
    <source>
        <dbReference type="SAM" id="MobiDB-lite"/>
    </source>
</evidence>
<gene>
    <name evidence="3" type="ORF">ERS852569_00039</name>
</gene>
<dbReference type="RefSeq" id="WP_055059086.1">
    <property type="nucleotide sequence ID" value="NZ_CZBP01000001.1"/>
</dbReference>
<evidence type="ECO:0000313" key="3">
    <source>
        <dbReference type="EMBL" id="CUP57886.1"/>
    </source>
</evidence>
<evidence type="ECO:0000256" key="1">
    <source>
        <dbReference type="SAM" id="Coils"/>
    </source>
</evidence>
<feature type="compositionally biased region" description="Basic and acidic residues" evidence="2">
    <location>
        <begin position="103"/>
        <end position="119"/>
    </location>
</feature>
<dbReference type="AlphaFoldDB" id="A0A174PDH0"/>
<name>A0A174PDH0_9FIRM</name>
<dbReference type="Proteomes" id="UP000095762">
    <property type="component" value="Unassembled WGS sequence"/>
</dbReference>
<feature type="coiled-coil region" evidence="1">
    <location>
        <begin position="374"/>
        <end position="402"/>
    </location>
</feature>
<keyword evidence="1" id="KW-0175">Coiled coil</keyword>
<reference evidence="3 4" key="1">
    <citation type="submission" date="2015-09" db="EMBL/GenBank/DDBJ databases">
        <authorList>
            <consortium name="Pathogen Informatics"/>
        </authorList>
    </citation>
    <scope>NUCLEOTIDE SEQUENCE [LARGE SCALE GENOMIC DNA]</scope>
    <source>
        <strain evidence="3 4">2789STDY5834957</strain>
    </source>
</reference>
<proteinExistence type="predicted"/>